<keyword evidence="1" id="KW-0560">Oxidoreductase</keyword>
<dbReference type="RefSeq" id="WP_283383003.1">
    <property type="nucleotide sequence ID" value="NZ_JASHIE010000015.1"/>
</dbReference>
<feature type="domain" description="Fe-containing alcohol dehydrogenase-like C-terminal" evidence="3">
    <location>
        <begin position="189"/>
        <end position="361"/>
    </location>
</feature>
<dbReference type="CDD" id="cd08187">
    <property type="entry name" value="BDH"/>
    <property type="match status" value="1"/>
</dbReference>
<protein>
    <submittedName>
        <fullName evidence="4">Iron-containing alcohol dehydrogenase</fullName>
    </submittedName>
</protein>
<evidence type="ECO:0000313" key="5">
    <source>
        <dbReference type="Proteomes" id="UP001225761"/>
    </source>
</evidence>
<evidence type="ECO:0000259" key="3">
    <source>
        <dbReference type="Pfam" id="PF25137"/>
    </source>
</evidence>
<comment type="caution">
    <text evidence="4">The sequence shown here is derived from an EMBL/GenBank/DDBJ whole genome shotgun (WGS) entry which is preliminary data.</text>
</comment>
<dbReference type="Pfam" id="PF25137">
    <property type="entry name" value="ADH_Fe_C"/>
    <property type="match status" value="1"/>
</dbReference>
<dbReference type="InterPro" id="IPR056798">
    <property type="entry name" value="ADH_Fe_C"/>
</dbReference>
<dbReference type="PROSITE" id="PS00060">
    <property type="entry name" value="ADH_IRON_2"/>
    <property type="match status" value="1"/>
</dbReference>
<dbReference type="Proteomes" id="UP001225761">
    <property type="component" value="Unassembled WGS sequence"/>
</dbReference>
<dbReference type="InterPro" id="IPR018211">
    <property type="entry name" value="ADH_Fe_CS"/>
</dbReference>
<keyword evidence="5" id="KW-1185">Reference proteome</keyword>
<dbReference type="SUPFAM" id="SSF56796">
    <property type="entry name" value="Dehydroquinate synthase-like"/>
    <property type="match status" value="1"/>
</dbReference>
<feature type="domain" description="Alcohol dehydrogenase iron-type/glycerol dehydrogenase GldA" evidence="2">
    <location>
        <begin position="9"/>
        <end position="174"/>
    </location>
</feature>
<evidence type="ECO:0000256" key="1">
    <source>
        <dbReference type="ARBA" id="ARBA00023002"/>
    </source>
</evidence>
<gene>
    <name evidence="4" type="ORF">QM481_19670</name>
</gene>
<name>A0ABT6Z6M8_9BACT</name>
<dbReference type="Gene3D" id="1.20.1090.10">
    <property type="entry name" value="Dehydroquinate synthase-like - alpha domain"/>
    <property type="match status" value="1"/>
</dbReference>
<dbReference type="EMBL" id="JASHIE010000015">
    <property type="protein sequence ID" value="MDI9876764.1"/>
    <property type="molecule type" value="Genomic_DNA"/>
</dbReference>
<evidence type="ECO:0000313" key="4">
    <source>
        <dbReference type="EMBL" id="MDI9876764.1"/>
    </source>
</evidence>
<proteinExistence type="predicted"/>
<dbReference type="InterPro" id="IPR044731">
    <property type="entry name" value="BDH-like"/>
</dbReference>
<organism evidence="4 5">
    <name type="scientific">Flectobacillus rivi</name>
    <dbReference type="NCBI Taxonomy" id="2984209"/>
    <lineage>
        <taxon>Bacteria</taxon>
        <taxon>Pseudomonadati</taxon>
        <taxon>Bacteroidota</taxon>
        <taxon>Cytophagia</taxon>
        <taxon>Cytophagales</taxon>
        <taxon>Flectobacillaceae</taxon>
        <taxon>Flectobacillus</taxon>
    </lineage>
</organism>
<dbReference type="PANTHER" id="PTHR43633:SF1">
    <property type="entry name" value="ALCOHOL DEHYDROGENASE YQHD"/>
    <property type="match status" value="1"/>
</dbReference>
<accession>A0ABT6Z6M8</accession>
<dbReference type="Pfam" id="PF00465">
    <property type="entry name" value="Fe-ADH"/>
    <property type="match status" value="1"/>
</dbReference>
<dbReference type="Gene3D" id="3.40.50.1970">
    <property type="match status" value="1"/>
</dbReference>
<dbReference type="PANTHER" id="PTHR43633">
    <property type="entry name" value="ALCOHOL DEHYDROGENASE YQHD"/>
    <property type="match status" value="1"/>
</dbReference>
<evidence type="ECO:0000259" key="2">
    <source>
        <dbReference type="Pfam" id="PF00465"/>
    </source>
</evidence>
<sequence>MLNFELQNPTKILFGKGQIATIAKEIPANARVLMTYGGGSIKTNGVYEQVIEALKGHEVVEFSGIEPNPTYETLMKAVEIIRTEKLDYVLAVGGGSVIDGTKFIVAAVDFEGEPWDILAKSIRTTKAMPFGTVLTLPATGSEMNSGAVVTRVATQEKLSMGGPGLFPKFSVLDPEVIKSIPERQLRNGIVDAYTHVLEQYMTYPANAWLQDRFAESILQTLIEVAPKILADPSNYEAAANFMWSCTMALNGLIQKGVPTDWATHMIGHELTALYNIDHAMTLAIIFPNLYRNRFDNKKEKLAQYGERVWNITEGTTEEKAHAAIERTVAWLHELGVKTRLSEYTSDYAHTGEFIEKRFTERGWKGLGERRDITPEVVKEIVEMSY</sequence>
<dbReference type="InterPro" id="IPR001670">
    <property type="entry name" value="ADH_Fe/GldA"/>
</dbReference>
<reference evidence="4 5" key="1">
    <citation type="submission" date="2023-05" db="EMBL/GenBank/DDBJ databases">
        <title>Novel species of genus Flectobacillus isolated from stream in China.</title>
        <authorList>
            <person name="Lu H."/>
        </authorList>
    </citation>
    <scope>NUCLEOTIDE SEQUENCE [LARGE SCALE GENOMIC DNA]</scope>
    <source>
        <strain evidence="4 5">LFS242W</strain>
    </source>
</reference>